<dbReference type="InterPro" id="IPR027417">
    <property type="entry name" value="P-loop_NTPase"/>
</dbReference>
<dbReference type="GO" id="GO:0005524">
    <property type="term" value="F:ATP binding"/>
    <property type="evidence" value="ECO:0007669"/>
    <property type="project" value="UniProtKB-UniRule"/>
</dbReference>
<dbReference type="InterPro" id="IPR001752">
    <property type="entry name" value="Kinesin_motor_dom"/>
</dbReference>
<keyword evidence="5 9" id="KW-0067">ATP-binding</keyword>
<proteinExistence type="inferred from homology"/>
<dbReference type="HOGENOM" id="CLU_396417_0_0_1"/>
<dbReference type="SMART" id="SM00129">
    <property type="entry name" value="KISc"/>
    <property type="match status" value="1"/>
</dbReference>
<evidence type="ECO:0000256" key="6">
    <source>
        <dbReference type="ARBA" id="ARBA00023175"/>
    </source>
</evidence>
<comment type="subcellular location">
    <subcellularLocation>
        <location evidence="1">Cytoplasm</location>
        <location evidence="1">Cytoskeleton</location>
    </subcellularLocation>
</comment>
<dbReference type="GO" id="GO:0007019">
    <property type="term" value="P:microtubule depolymerization"/>
    <property type="evidence" value="ECO:0007669"/>
    <property type="project" value="TreeGrafter"/>
</dbReference>
<comment type="similarity">
    <text evidence="8">Belongs to the TRAFAC class myosin-kinesin ATPase superfamily. Kinesin family. KIN-13 subfamily.</text>
</comment>
<feature type="region of interest" description="Disordered" evidence="10">
    <location>
        <begin position="656"/>
        <end position="675"/>
    </location>
</feature>
<evidence type="ECO:0000256" key="3">
    <source>
        <dbReference type="ARBA" id="ARBA00022701"/>
    </source>
</evidence>
<evidence type="ECO:0000256" key="4">
    <source>
        <dbReference type="ARBA" id="ARBA00022741"/>
    </source>
</evidence>
<keyword evidence="2" id="KW-0963">Cytoplasm</keyword>
<dbReference type="GeneID" id="77675245"/>
<reference evidence="12 13" key="1">
    <citation type="journal article" date="2014" name="Genome Announc.">
        <title>Genome Sequence of the Microsporidian Species Nematocida sp1 Strain ERTm6 (ATCC PRA-372).</title>
        <authorList>
            <person name="Bakowski M.A."/>
            <person name="Priest M."/>
            <person name="Young S."/>
            <person name="Cuomo C.A."/>
            <person name="Troemel E.R."/>
        </authorList>
    </citation>
    <scope>NUCLEOTIDE SEQUENCE [LARGE SCALE GENOMIC DNA]</scope>
    <source>
        <strain evidence="12 13">ERTm6</strain>
    </source>
</reference>
<evidence type="ECO:0000256" key="9">
    <source>
        <dbReference type="PROSITE-ProRule" id="PRU00283"/>
    </source>
</evidence>
<dbReference type="PANTHER" id="PTHR47971:SF8">
    <property type="entry name" value="KINESIN-LIKE PROTEIN"/>
    <property type="match status" value="1"/>
</dbReference>
<dbReference type="PROSITE" id="PS50067">
    <property type="entry name" value="KINESIN_MOTOR_2"/>
    <property type="match status" value="1"/>
</dbReference>
<organism evidence="12 13">
    <name type="scientific">Nematocida ausubeli (strain ATCC PRA-371 / ERTm2)</name>
    <name type="common">Nematode killer fungus</name>
    <dbReference type="NCBI Taxonomy" id="1913371"/>
    <lineage>
        <taxon>Eukaryota</taxon>
        <taxon>Fungi</taxon>
        <taxon>Fungi incertae sedis</taxon>
        <taxon>Microsporidia</taxon>
        <taxon>Nematocida</taxon>
    </lineage>
</organism>
<dbReference type="InterPro" id="IPR027640">
    <property type="entry name" value="Kinesin-like_fam"/>
</dbReference>
<evidence type="ECO:0000256" key="8">
    <source>
        <dbReference type="ARBA" id="ARBA00061030"/>
    </source>
</evidence>
<gene>
    <name evidence="12" type="ORF">NESG_00272</name>
</gene>
<dbReference type="GO" id="GO:0007018">
    <property type="term" value="P:microtubule-based movement"/>
    <property type="evidence" value="ECO:0007669"/>
    <property type="project" value="InterPro"/>
</dbReference>
<evidence type="ECO:0000313" key="13">
    <source>
        <dbReference type="Proteomes" id="UP000054524"/>
    </source>
</evidence>
<feature type="region of interest" description="Disordered" evidence="10">
    <location>
        <begin position="613"/>
        <end position="639"/>
    </location>
</feature>
<dbReference type="AlphaFoldDB" id="A0A086J4X8"/>
<dbReference type="PRINTS" id="PR00380">
    <property type="entry name" value="KINESINHEAVY"/>
</dbReference>
<keyword evidence="13" id="KW-1185">Reference proteome</keyword>
<dbReference type="InterPro" id="IPR036961">
    <property type="entry name" value="Kinesin_motor_dom_sf"/>
</dbReference>
<dbReference type="SUPFAM" id="SSF52540">
    <property type="entry name" value="P-loop containing nucleoside triphosphate hydrolases"/>
    <property type="match status" value="1"/>
</dbReference>
<feature type="domain" description="Kinesin motor" evidence="11">
    <location>
        <begin position="308"/>
        <end position="609"/>
    </location>
</feature>
<evidence type="ECO:0000256" key="5">
    <source>
        <dbReference type="ARBA" id="ARBA00022840"/>
    </source>
</evidence>
<dbReference type="RefSeq" id="XP_052905751.1">
    <property type="nucleotide sequence ID" value="XM_053047926.1"/>
</dbReference>
<protein>
    <recommendedName>
        <fullName evidence="11">Kinesin motor domain-containing protein</fullName>
    </recommendedName>
</protein>
<dbReference type="SUPFAM" id="SSF47769">
    <property type="entry name" value="SAM/Pointed domain"/>
    <property type="match status" value="1"/>
</dbReference>
<dbReference type="Gene3D" id="3.40.850.10">
    <property type="entry name" value="Kinesin motor domain"/>
    <property type="match status" value="1"/>
</dbReference>
<feature type="compositionally biased region" description="Low complexity" evidence="10">
    <location>
        <begin position="619"/>
        <end position="639"/>
    </location>
</feature>
<evidence type="ECO:0000256" key="1">
    <source>
        <dbReference type="ARBA" id="ARBA00004245"/>
    </source>
</evidence>
<dbReference type="Pfam" id="PF00225">
    <property type="entry name" value="Kinesin"/>
    <property type="match status" value="1"/>
</dbReference>
<evidence type="ECO:0000259" key="11">
    <source>
        <dbReference type="PROSITE" id="PS50067"/>
    </source>
</evidence>
<dbReference type="PANTHER" id="PTHR47971">
    <property type="entry name" value="KINESIN-RELATED PROTEIN 6"/>
    <property type="match status" value="1"/>
</dbReference>
<dbReference type="Proteomes" id="UP000054524">
    <property type="component" value="Unassembled WGS sequence"/>
</dbReference>
<keyword evidence="3" id="KW-0493">Microtubule</keyword>
<evidence type="ECO:0000256" key="10">
    <source>
        <dbReference type="SAM" id="MobiDB-lite"/>
    </source>
</evidence>
<dbReference type="InterPro" id="IPR013761">
    <property type="entry name" value="SAM/pointed_sf"/>
</dbReference>
<comment type="caution">
    <text evidence="12">The sequence shown here is derived from an EMBL/GenBank/DDBJ whole genome shotgun (WGS) entry which is preliminary data.</text>
</comment>
<keyword evidence="6 9" id="KW-0505">Motor protein</keyword>
<dbReference type="GO" id="GO:0008017">
    <property type="term" value="F:microtubule binding"/>
    <property type="evidence" value="ECO:0007669"/>
    <property type="project" value="InterPro"/>
</dbReference>
<sequence length="717" mass="79993">MGQVLADESVSIRKILRENKAEEWTEVLEGHGVYSVRDLRAVKYADLVQFGISDFEPRKRIFEIIKQLNTQCPYGAERRASLHQRMQSLARSSIGFPSMQEEAPRSSYGVGAHSATYGHIVESRVPMHKNTGAMRLSPIKMDEKQGRNSLGLYGREDKIQSTYEAGNLSSAGAVDELSSSHSSQGMSPVHSYAERRSSLGMGKDLHRSTEHVFMERTEGSVLKEGYSPGGMWKRKKDMVDEIMREAEESIIIEDEEDLDMQEPGHLSMIDQETSVEYPSIISGDEQTGLISWEGSEKREDCKAAENSRIMVIVRKRPMKRDGKRDTVTISGSEVILTESKQKVDLTPYMEPHTYAFDRAYGERNTTEDIYRECVQRMVQYAMDGGSATCIAYGQTGSGKTYTMLNEQTGMIALALRDLLKSRIKLSFYEIYSNCIYDLLDERKKIFAREKDGVVSIIGVKELSVDSLQDAVALLKQGLQCRMTGKTGANSNSSRSHALVRVRTEGGIFTFVDLAGSERGTERGLESQQSLIKREGAEINKSLLALKECIRAMDKSATHLPFRHSKLTQVLKESLIGESKCCIIATISPEEASTEHSLNTLRYAYRIRGLGLKGDNAPQPRAATPVKRTTTTTAPNTKSTQQPMTVLTGQYAAVPSTPVREKDRGKVRTPQRSPATQKVLVQQALATVASRIARERDPETLEILKEALLEIANYQRIS</sequence>
<feature type="binding site" evidence="9">
    <location>
        <begin position="393"/>
        <end position="400"/>
    </location>
    <ligand>
        <name>ATP</name>
        <dbReference type="ChEBI" id="CHEBI:30616"/>
    </ligand>
</feature>
<evidence type="ECO:0000313" key="12">
    <source>
        <dbReference type="EMBL" id="KFG27196.1"/>
    </source>
</evidence>
<dbReference type="GO" id="GO:0005874">
    <property type="term" value="C:microtubule"/>
    <property type="evidence" value="ECO:0007669"/>
    <property type="project" value="UniProtKB-KW"/>
</dbReference>
<evidence type="ECO:0000256" key="2">
    <source>
        <dbReference type="ARBA" id="ARBA00022490"/>
    </source>
</evidence>
<dbReference type="GO" id="GO:0003777">
    <property type="term" value="F:microtubule motor activity"/>
    <property type="evidence" value="ECO:0007669"/>
    <property type="project" value="InterPro"/>
</dbReference>
<keyword evidence="7" id="KW-0206">Cytoskeleton</keyword>
<keyword evidence="4 9" id="KW-0547">Nucleotide-binding</keyword>
<dbReference type="FunFam" id="3.40.850.10:FF:000012">
    <property type="entry name" value="Kinesin-like protein"/>
    <property type="match status" value="1"/>
</dbReference>
<accession>A0A086J4X8</accession>
<dbReference type="EMBL" id="AKIJ01000001">
    <property type="protein sequence ID" value="KFG27196.1"/>
    <property type="molecule type" value="Genomic_DNA"/>
</dbReference>
<evidence type="ECO:0000256" key="7">
    <source>
        <dbReference type="ARBA" id="ARBA00023212"/>
    </source>
</evidence>
<name>A0A086J4X8_NEMA1</name>